<dbReference type="AlphaFoldDB" id="A0A164U0S1"/>
<accession>A0A164U0S1</accession>
<evidence type="ECO:0000256" key="1">
    <source>
        <dbReference type="SAM" id="MobiDB-lite"/>
    </source>
</evidence>
<proteinExistence type="predicted"/>
<reference evidence="2 3" key="1">
    <citation type="submission" date="2016-03" db="EMBL/GenBank/DDBJ databases">
        <title>EvidentialGene: Evidence-directed Construction of Genes on Genomes.</title>
        <authorList>
            <person name="Gilbert D.G."/>
            <person name="Choi J.-H."/>
            <person name="Mockaitis K."/>
            <person name="Colbourne J."/>
            <person name="Pfrender M."/>
        </authorList>
    </citation>
    <scope>NUCLEOTIDE SEQUENCE [LARGE SCALE GENOMIC DNA]</scope>
    <source>
        <strain evidence="2 3">Xinb3</strain>
        <tissue evidence="2">Complete organism</tissue>
    </source>
</reference>
<comment type="caution">
    <text evidence="2">The sequence shown here is derived from an EMBL/GenBank/DDBJ whole genome shotgun (WGS) entry which is preliminary data.</text>
</comment>
<dbReference type="EMBL" id="LRGB01001654">
    <property type="protein sequence ID" value="KZS10950.1"/>
    <property type="molecule type" value="Genomic_DNA"/>
</dbReference>
<evidence type="ECO:0000313" key="2">
    <source>
        <dbReference type="EMBL" id="KZS10950.1"/>
    </source>
</evidence>
<protein>
    <submittedName>
        <fullName evidence="2">Uncharacterized protein</fullName>
    </submittedName>
</protein>
<organism evidence="2 3">
    <name type="scientific">Daphnia magna</name>
    <dbReference type="NCBI Taxonomy" id="35525"/>
    <lineage>
        <taxon>Eukaryota</taxon>
        <taxon>Metazoa</taxon>
        <taxon>Ecdysozoa</taxon>
        <taxon>Arthropoda</taxon>
        <taxon>Crustacea</taxon>
        <taxon>Branchiopoda</taxon>
        <taxon>Diplostraca</taxon>
        <taxon>Cladocera</taxon>
        <taxon>Anomopoda</taxon>
        <taxon>Daphniidae</taxon>
        <taxon>Daphnia</taxon>
    </lineage>
</organism>
<feature type="region of interest" description="Disordered" evidence="1">
    <location>
        <begin position="36"/>
        <end position="58"/>
    </location>
</feature>
<keyword evidence="3" id="KW-1185">Reference proteome</keyword>
<name>A0A164U0S1_9CRUS</name>
<sequence length="96" mass="11085">MNVCGQFIFRTLPADRDCVRHNENIMKSIFLSNKSYGSKKANRKRGTDSQENGRILNSKPNTNDVYNIRFARLLKLEKEWMTTLGVNQKSCSETII</sequence>
<evidence type="ECO:0000313" key="3">
    <source>
        <dbReference type="Proteomes" id="UP000076858"/>
    </source>
</evidence>
<dbReference type="Proteomes" id="UP000076858">
    <property type="component" value="Unassembled WGS sequence"/>
</dbReference>
<gene>
    <name evidence="2" type="ORF">APZ42_024465</name>
</gene>